<feature type="transmembrane region" description="Helical" evidence="1">
    <location>
        <begin position="230"/>
        <end position="248"/>
    </location>
</feature>
<evidence type="ECO:0000313" key="3">
    <source>
        <dbReference type="EMBL" id="GAA4121471.1"/>
    </source>
</evidence>
<comment type="caution">
    <text evidence="3">The sequence shown here is derived from an EMBL/GenBank/DDBJ whole genome shotgun (WGS) entry which is preliminary data.</text>
</comment>
<protein>
    <recommendedName>
        <fullName evidence="2">Acyltransferase 3 domain-containing protein</fullName>
    </recommendedName>
</protein>
<feature type="transmembrane region" description="Helical" evidence="1">
    <location>
        <begin position="171"/>
        <end position="193"/>
    </location>
</feature>
<feature type="transmembrane region" description="Helical" evidence="1">
    <location>
        <begin position="285"/>
        <end position="304"/>
    </location>
</feature>
<keyword evidence="1" id="KW-0472">Membrane</keyword>
<dbReference type="EMBL" id="BAAAZH010000017">
    <property type="protein sequence ID" value="GAA4121471.1"/>
    <property type="molecule type" value="Genomic_DNA"/>
</dbReference>
<feature type="domain" description="Acyltransferase 3" evidence="2">
    <location>
        <begin position="23"/>
        <end position="330"/>
    </location>
</feature>
<feature type="transmembrane region" description="Helical" evidence="1">
    <location>
        <begin position="48"/>
        <end position="70"/>
    </location>
</feature>
<dbReference type="Proteomes" id="UP001501495">
    <property type="component" value="Unassembled WGS sequence"/>
</dbReference>
<keyword evidence="4" id="KW-1185">Reference proteome</keyword>
<dbReference type="InterPro" id="IPR002656">
    <property type="entry name" value="Acyl_transf_3_dom"/>
</dbReference>
<keyword evidence="1" id="KW-1133">Transmembrane helix</keyword>
<feature type="transmembrane region" description="Helical" evidence="1">
    <location>
        <begin position="254"/>
        <end position="278"/>
    </location>
</feature>
<dbReference type="InterPro" id="IPR050879">
    <property type="entry name" value="Acyltransferase_3"/>
</dbReference>
<evidence type="ECO:0000259" key="2">
    <source>
        <dbReference type="Pfam" id="PF01757"/>
    </source>
</evidence>
<reference evidence="4" key="1">
    <citation type="journal article" date="2019" name="Int. J. Syst. Evol. Microbiol.">
        <title>The Global Catalogue of Microorganisms (GCM) 10K type strain sequencing project: providing services to taxonomists for standard genome sequencing and annotation.</title>
        <authorList>
            <consortium name="The Broad Institute Genomics Platform"/>
            <consortium name="The Broad Institute Genome Sequencing Center for Infectious Disease"/>
            <person name="Wu L."/>
            <person name="Ma J."/>
        </authorList>
    </citation>
    <scope>NUCLEOTIDE SEQUENCE [LARGE SCALE GENOMIC DNA]</scope>
    <source>
        <strain evidence="4">JCM 16703</strain>
    </source>
</reference>
<sequence>MTAGTASAGIGAARPEERGGRVLGLDVLRGVAIALVLARHTWPALFPGAGLVGVVVFFALSGHLITGLLVEELDRTGRLDLRGFYARRARRLLPALVLMLAVYALVTLILDPVGERDRLLRSLIVGLTWTADLPFAHAGADVFHLWTLAVEEQFYLLWPVLLLALHRRGRLRLGVAVAGVMSLLACWAVVARLHHDPDLAYALPTTWSCALVAGGWLRIAPPRHLPRPRVAGPLALICLAALVGLGLLPLRGHLLTYLLGGPAIAGLTGVLLLAWGAWRTTRSDAVHLLAGLGRISYGVYLWNYPLALWLRPHDPTGLAALALSLIAALGSWQLWERRFAAPRRKGAPRAGR</sequence>
<feature type="transmembrane region" description="Helical" evidence="1">
    <location>
        <begin position="91"/>
        <end position="110"/>
    </location>
</feature>
<evidence type="ECO:0000313" key="4">
    <source>
        <dbReference type="Proteomes" id="UP001501495"/>
    </source>
</evidence>
<dbReference type="PANTHER" id="PTHR23028:SF53">
    <property type="entry name" value="ACYL_TRANSF_3 DOMAIN-CONTAINING PROTEIN"/>
    <property type="match status" value="1"/>
</dbReference>
<dbReference type="Pfam" id="PF01757">
    <property type="entry name" value="Acyl_transf_3"/>
    <property type="match status" value="1"/>
</dbReference>
<dbReference type="PANTHER" id="PTHR23028">
    <property type="entry name" value="ACETYLTRANSFERASE"/>
    <property type="match status" value="1"/>
</dbReference>
<name>A0ABP7XME9_9ACTN</name>
<organism evidence="3 4">
    <name type="scientific">Nocardioides fonticola</name>
    <dbReference type="NCBI Taxonomy" id="450363"/>
    <lineage>
        <taxon>Bacteria</taxon>
        <taxon>Bacillati</taxon>
        <taxon>Actinomycetota</taxon>
        <taxon>Actinomycetes</taxon>
        <taxon>Propionibacteriales</taxon>
        <taxon>Nocardioidaceae</taxon>
        <taxon>Nocardioides</taxon>
    </lineage>
</organism>
<gene>
    <name evidence="3" type="ORF">GCM10022215_26470</name>
</gene>
<evidence type="ECO:0000256" key="1">
    <source>
        <dbReference type="SAM" id="Phobius"/>
    </source>
</evidence>
<accession>A0ABP7XME9</accession>
<dbReference type="RefSeq" id="WP_344733894.1">
    <property type="nucleotide sequence ID" value="NZ_BAAAZH010000017.1"/>
</dbReference>
<proteinExistence type="predicted"/>
<feature type="transmembrane region" description="Helical" evidence="1">
    <location>
        <begin position="143"/>
        <end position="164"/>
    </location>
</feature>
<keyword evidence="1" id="KW-0812">Transmembrane</keyword>
<feature type="transmembrane region" description="Helical" evidence="1">
    <location>
        <begin position="199"/>
        <end position="218"/>
    </location>
</feature>
<feature type="transmembrane region" description="Helical" evidence="1">
    <location>
        <begin position="316"/>
        <end position="335"/>
    </location>
</feature>